<reference evidence="14" key="3">
    <citation type="submission" date="2020-06" db="EMBL/GenBank/DDBJ databases">
        <title>Helianthus annuus Genome sequencing and assembly Release 2.</title>
        <authorList>
            <person name="Gouzy J."/>
            <person name="Langlade N."/>
            <person name="Munos S."/>
        </authorList>
    </citation>
    <scope>NUCLEOTIDE SEQUENCE</scope>
    <source>
        <tissue evidence="14">Leaves</tissue>
    </source>
</reference>
<keyword evidence="16" id="KW-1185">Reference proteome</keyword>
<dbReference type="SUPFAM" id="SSF51126">
    <property type="entry name" value="Pectin lyase-like"/>
    <property type="match status" value="1"/>
</dbReference>
<comment type="catalytic activity">
    <reaction evidence="10 12">
        <text>[(1-&gt;4)-alpha-D-galacturonosyl methyl ester](n) + n H2O = [(1-&gt;4)-alpha-D-galacturonosyl](n) + n methanol + n H(+)</text>
        <dbReference type="Rhea" id="RHEA:22380"/>
        <dbReference type="Rhea" id="RHEA-COMP:14570"/>
        <dbReference type="Rhea" id="RHEA-COMP:14573"/>
        <dbReference type="ChEBI" id="CHEBI:15377"/>
        <dbReference type="ChEBI" id="CHEBI:15378"/>
        <dbReference type="ChEBI" id="CHEBI:17790"/>
        <dbReference type="ChEBI" id="CHEBI:140522"/>
        <dbReference type="ChEBI" id="CHEBI:140523"/>
        <dbReference type="EC" id="3.1.1.11"/>
    </reaction>
</comment>
<dbReference type="OrthoDB" id="2019149at2759"/>
<dbReference type="Proteomes" id="UP000215914">
    <property type="component" value="Chromosome 12"/>
</dbReference>
<dbReference type="GO" id="GO:0045490">
    <property type="term" value="P:pectin catabolic process"/>
    <property type="evidence" value="ECO:0007669"/>
    <property type="project" value="UniProtKB-UniRule"/>
</dbReference>
<dbReference type="EC" id="3.1.1.11" evidence="5 12"/>
<dbReference type="GO" id="GO:0030599">
    <property type="term" value="F:pectinesterase activity"/>
    <property type="evidence" value="ECO:0000318"/>
    <property type="project" value="GO_Central"/>
</dbReference>
<feature type="active site" evidence="11">
    <location>
        <position position="336"/>
    </location>
</feature>
<feature type="signal peptide" evidence="12">
    <location>
        <begin position="1"/>
        <end position="24"/>
    </location>
</feature>
<dbReference type="PROSITE" id="PS00800">
    <property type="entry name" value="PECTINESTERASE_1"/>
    <property type="match status" value="1"/>
</dbReference>
<gene>
    <name evidence="15" type="ORF">HannXRQ_Chr12g0354221</name>
    <name evidence="14" type="ORF">HanXRQr2_Chr12g0520871</name>
</gene>
<proteinExistence type="inferred from homology"/>
<keyword evidence="15" id="KW-0456">Lyase</keyword>
<dbReference type="InterPro" id="IPR018040">
    <property type="entry name" value="Pectinesterase_Tyr_AS"/>
</dbReference>
<name>A0A251SXV4_HELAN</name>
<evidence type="ECO:0000256" key="11">
    <source>
        <dbReference type="PROSITE-ProRule" id="PRU10040"/>
    </source>
</evidence>
<dbReference type="GO" id="GO:0016829">
    <property type="term" value="F:lyase activity"/>
    <property type="evidence" value="ECO:0007669"/>
    <property type="project" value="UniProtKB-KW"/>
</dbReference>
<evidence type="ECO:0000313" key="15">
    <source>
        <dbReference type="EMBL" id="OTG03695.1"/>
    </source>
</evidence>
<dbReference type="GO" id="GO:0046910">
    <property type="term" value="F:pectinesterase inhibitor activity"/>
    <property type="evidence" value="ECO:0000318"/>
    <property type="project" value="GO_Central"/>
</dbReference>
<dbReference type="FunCoup" id="A0A251SXV4">
    <property type="interactions" value="181"/>
</dbReference>
<feature type="domain" description="Pectinesterase inhibitor" evidence="13">
    <location>
        <begin position="16"/>
        <end position="158"/>
    </location>
</feature>
<dbReference type="InterPro" id="IPR011050">
    <property type="entry name" value="Pectin_lyase_fold/virulence"/>
</dbReference>
<organism evidence="15 16">
    <name type="scientific">Helianthus annuus</name>
    <name type="common">Common sunflower</name>
    <dbReference type="NCBI Taxonomy" id="4232"/>
    <lineage>
        <taxon>Eukaryota</taxon>
        <taxon>Viridiplantae</taxon>
        <taxon>Streptophyta</taxon>
        <taxon>Embryophyta</taxon>
        <taxon>Tracheophyta</taxon>
        <taxon>Spermatophyta</taxon>
        <taxon>Magnoliopsida</taxon>
        <taxon>eudicotyledons</taxon>
        <taxon>Gunneridae</taxon>
        <taxon>Pentapetalae</taxon>
        <taxon>asterids</taxon>
        <taxon>campanulids</taxon>
        <taxon>Asterales</taxon>
        <taxon>Asteraceae</taxon>
        <taxon>Asteroideae</taxon>
        <taxon>Heliantheae alliance</taxon>
        <taxon>Heliantheae</taxon>
        <taxon>Helianthus</taxon>
    </lineage>
</organism>
<keyword evidence="12" id="KW-0732">Signal</keyword>
<evidence type="ECO:0000259" key="13">
    <source>
        <dbReference type="SMART" id="SM00856"/>
    </source>
</evidence>
<evidence type="ECO:0000256" key="6">
    <source>
        <dbReference type="ARBA" id="ARBA00022512"/>
    </source>
</evidence>
<protein>
    <recommendedName>
        <fullName evidence="5 12">Pectinesterase</fullName>
        <ecNumber evidence="5 12">3.1.1.11</ecNumber>
    </recommendedName>
</protein>
<dbReference type="CDD" id="cd15799">
    <property type="entry name" value="PMEI-like_4"/>
    <property type="match status" value="1"/>
</dbReference>
<dbReference type="PANTHER" id="PTHR31707">
    <property type="entry name" value="PECTINESTERASE"/>
    <property type="match status" value="1"/>
</dbReference>
<dbReference type="GO" id="GO:0042545">
    <property type="term" value="P:cell wall modification"/>
    <property type="evidence" value="ECO:0007669"/>
    <property type="project" value="UniProtKB-UniRule"/>
</dbReference>
<reference evidence="15" key="2">
    <citation type="submission" date="2017-02" db="EMBL/GenBank/DDBJ databases">
        <title>Sunflower complete genome.</title>
        <authorList>
            <person name="Langlade N."/>
            <person name="Munos S."/>
        </authorList>
    </citation>
    <scope>NUCLEOTIDE SEQUENCE [LARGE SCALE GENOMIC DNA]</scope>
    <source>
        <tissue evidence="15">Leaves</tissue>
    </source>
</reference>
<keyword evidence="12" id="KW-0964">Secreted</keyword>
<dbReference type="Gramene" id="mRNA:HanXRQr2_Chr12g0520871">
    <property type="protein sequence ID" value="mRNA:HanXRQr2_Chr12g0520871"/>
    <property type="gene ID" value="HanXRQr2_Chr12g0520871"/>
</dbReference>
<comment type="pathway">
    <text evidence="2 12">Glycan metabolism; pectin degradation; 2-dehydro-3-deoxy-D-gluconate from pectin: step 1/5.</text>
</comment>
<evidence type="ECO:0000256" key="2">
    <source>
        <dbReference type="ARBA" id="ARBA00005184"/>
    </source>
</evidence>
<dbReference type="Gene3D" id="2.160.20.10">
    <property type="entry name" value="Single-stranded right-handed beta-helix, Pectin lyase-like"/>
    <property type="match status" value="1"/>
</dbReference>
<evidence type="ECO:0000256" key="8">
    <source>
        <dbReference type="ARBA" id="ARBA00023085"/>
    </source>
</evidence>
<comment type="similarity">
    <text evidence="3">In the N-terminal section; belongs to the PMEI family.</text>
</comment>
<evidence type="ECO:0000256" key="10">
    <source>
        <dbReference type="ARBA" id="ARBA00047928"/>
    </source>
</evidence>
<dbReference type="AlphaFoldDB" id="A0A251SXV4"/>
<evidence type="ECO:0000313" key="16">
    <source>
        <dbReference type="Proteomes" id="UP000215914"/>
    </source>
</evidence>
<dbReference type="SMART" id="SM00856">
    <property type="entry name" value="PMEI"/>
    <property type="match status" value="1"/>
</dbReference>
<dbReference type="InterPro" id="IPR012334">
    <property type="entry name" value="Pectin_lyas_fold"/>
</dbReference>
<dbReference type="InterPro" id="IPR006501">
    <property type="entry name" value="Pectinesterase_inhib_dom"/>
</dbReference>
<dbReference type="UniPathway" id="UPA00545">
    <property type="reaction ID" value="UER00823"/>
</dbReference>
<dbReference type="InParanoid" id="A0A251SXV4"/>
<evidence type="ECO:0000256" key="3">
    <source>
        <dbReference type="ARBA" id="ARBA00006027"/>
    </source>
</evidence>
<evidence type="ECO:0000256" key="1">
    <source>
        <dbReference type="ARBA" id="ARBA00004191"/>
    </source>
</evidence>
<dbReference type="InterPro" id="IPR035513">
    <property type="entry name" value="Invertase/methylesterase_inhib"/>
</dbReference>
<evidence type="ECO:0000256" key="12">
    <source>
        <dbReference type="RuleBase" id="RU000589"/>
    </source>
</evidence>
<dbReference type="PROSITE" id="PS00503">
    <property type="entry name" value="PECTINESTERASE_2"/>
    <property type="match status" value="1"/>
</dbReference>
<dbReference type="Pfam" id="PF04043">
    <property type="entry name" value="PMEI"/>
    <property type="match status" value="1"/>
</dbReference>
<keyword evidence="9 12" id="KW-0961">Cell wall biogenesis/degradation</keyword>
<sequence length="507" mass="55447">MMALPPWTTKQLLLLVVLIILAAACPGSTFASDDDQFVESVRSTIESVRQVISIVSRFSDVLGGGDFRASNAIADCLDLLDFSADQLTWTLSRAISSSTAKYSSSSSMGADMRTWLGGALGNQDTCMEGFEGTNTIVKSLVAGSLDQVTSLVRQLLSQLPGTIDAAAAGIWLKEKEQKLLVEANIRADVVVAADGSGNFTRVMDAVSAAPDNSARYVIYVKKGVYQEYVEISKKKTNIIMIGDGMNLTVISGNRSFVDGWTTYRSATFAVKGKGFMARDMRFENTAGPEKHQAVAFRSDSDLSVVYRCAITGYQDTLYAHSMRQFYRECLITGTVDFIFGDGVVVFQNCEILARRGLPNQKNTITAQGRKEPTQPSGFSIQFSNISIEEEEEASNSSSSNGIIIFPPTYLGRPWKEYSRTVIMQSYISGLIRPQGWLEWNGDFALDTLYYGEYMNYGPGAALGDRIRWPGLHAINDSSEANNFTVAQFLLGNSWLPPTGVKYTAGLT</sequence>
<dbReference type="Gene3D" id="1.20.140.40">
    <property type="entry name" value="Invertase/pectin methylesterase inhibitor family protein"/>
    <property type="match status" value="1"/>
</dbReference>
<dbReference type="Pfam" id="PF01095">
    <property type="entry name" value="Pectinesterase"/>
    <property type="match status" value="1"/>
</dbReference>
<keyword evidence="7 12" id="KW-0378">Hydrolase</keyword>
<feature type="chain" id="PRO_5041472087" description="Pectinesterase" evidence="12">
    <location>
        <begin position="25"/>
        <end position="507"/>
    </location>
</feature>
<evidence type="ECO:0000256" key="5">
    <source>
        <dbReference type="ARBA" id="ARBA00013229"/>
    </source>
</evidence>
<comment type="function">
    <text evidence="12">Acts in the modification of cell walls via demethylesterification of cell wall pectin.</text>
</comment>
<dbReference type="EMBL" id="MNCJ02000327">
    <property type="protein sequence ID" value="KAF5776133.1"/>
    <property type="molecule type" value="Genomic_DNA"/>
</dbReference>
<dbReference type="FunFam" id="2.160.20.10:FF:000001">
    <property type="entry name" value="Pectinesterase"/>
    <property type="match status" value="1"/>
</dbReference>
<accession>A0A251SXV4</accession>
<dbReference type="InterPro" id="IPR033131">
    <property type="entry name" value="Pectinesterase_Asp_AS"/>
</dbReference>
<evidence type="ECO:0000256" key="7">
    <source>
        <dbReference type="ARBA" id="ARBA00022801"/>
    </source>
</evidence>
<comment type="similarity">
    <text evidence="4">In the C-terminal section; belongs to the pectinesterase family.</text>
</comment>
<dbReference type="EMBL" id="CM007901">
    <property type="protein sequence ID" value="OTG03695.1"/>
    <property type="molecule type" value="Genomic_DNA"/>
</dbReference>
<keyword evidence="6 12" id="KW-0134">Cell wall</keyword>
<evidence type="ECO:0000313" key="14">
    <source>
        <dbReference type="EMBL" id="KAF5776133.1"/>
    </source>
</evidence>
<dbReference type="STRING" id="4232.A0A251SXV4"/>
<keyword evidence="8 12" id="KW-0063">Aspartyl esterase</keyword>
<dbReference type="OMA" id="CNFTKIM"/>
<dbReference type="SUPFAM" id="SSF101148">
    <property type="entry name" value="Plant invertase/pectin methylesterase inhibitor"/>
    <property type="match status" value="1"/>
</dbReference>
<evidence type="ECO:0000256" key="4">
    <source>
        <dbReference type="ARBA" id="ARBA00007786"/>
    </source>
</evidence>
<dbReference type="InterPro" id="IPR000070">
    <property type="entry name" value="Pectinesterase_cat"/>
</dbReference>
<comment type="subcellular location">
    <subcellularLocation>
        <location evidence="1 12">Secreted</location>
        <location evidence="1 12">Cell wall</location>
    </subcellularLocation>
</comment>
<reference evidence="14 16" key="1">
    <citation type="journal article" date="2017" name="Nature">
        <title>The sunflower genome provides insights into oil metabolism, flowering and Asterid evolution.</title>
        <authorList>
            <person name="Badouin H."/>
            <person name="Gouzy J."/>
            <person name="Grassa C.J."/>
            <person name="Murat F."/>
            <person name="Staton S.E."/>
            <person name="Cottret L."/>
            <person name="Lelandais-Briere C."/>
            <person name="Owens G.L."/>
            <person name="Carrere S."/>
            <person name="Mayjonade B."/>
            <person name="Legrand L."/>
            <person name="Gill N."/>
            <person name="Kane N.C."/>
            <person name="Bowers J.E."/>
            <person name="Hubner S."/>
            <person name="Bellec A."/>
            <person name="Berard A."/>
            <person name="Berges H."/>
            <person name="Blanchet N."/>
            <person name="Boniface M.C."/>
            <person name="Brunel D."/>
            <person name="Catrice O."/>
            <person name="Chaidir N."/>
            <person name="Claudel C."/>
            <person name="Donnadieu C."/>
            <person name="Faraut T."/>
            <person name="Fievet G."/>
            <person name="Helmstetter N."/>
            <person name="King M."/>
            <person name="Knapp S.J."/>
            <person name="Lai Z."/>
            <person name="Le Paslier M.C."/>
            <person name="Lippi Y."/>
            <person name="Lorenzon L."/>
            <person name="Mandel J.R."/>
            <person name="Marage G."/>
            <person name="Marchand G."/>
            <person name="Marquand E."/>
            <person name="Bret-Mestries E."/>
            <person name="Morien E."/>
            <person name="Nambeesan S."/>
            <person name="Nguyen T."/>
            <person name="Pegot-Espagnet P."/>
            <person name="Pouilly N."/>
            <person name="Raftis F."/>
            <person name="Sallet E."/>
            <person name="Schiex T."/>
            <person name="Thomas J."/>
            <person name="Vandecasteele C."/>
            <person name="Vares D."/>
            <person name="Vear F."/>
            <person name="Vautrin S."/>
            <person name="Crespi M."/>
            <person name="Mangin B."/>
            <person name="Burke J.M."/>
            <person name="Salse J."/>
            <person name="Munos S."/>
            <person name="Vincourt P."/>
            <person name="Rieseberg L.H."/>
            <person name="Langlade N.B."/>
        </authorList>
    </citation>
    <scope>NUCLEOTIDE SEQUENCE [LARGE SCALE GENOMIC DNA]</scope>
    <source>
        <strain evidence="16">cv. SF193</strain>
        <tissue evidence="14">Leaves</tissue>
    </source>
</reference>
<evidence type="ECO:0000256" key="9">
    <source>
        <dbReference type="ARBA" id="ARBA00023316"/>
    </source>
</evidence>